<evidence type="ECO:0000256" key="1">
    <source>
        <dbReference type="SAM" id="MobiDB-lite"/>
    </source>
</evidence>
<keyword evidence="3" id="KW-1185">Reference proteome</keyword>
<dbReference type="AlphaFoldDB" id="A0A6A4X6W1"/>
<accession>A0A6A4X6W1</accession>
<feature type="compositionally biased region" description="Low complexity" evidence="1">
    <location>
        <begin position="180"/>
        <end position="209"/>
    </location>
</feature>
<protein>
    <submittedName>
        <fullName evidence="2">Uncharacterized protein</fullName>
    </submittedName>
</protein>
<dbReference type="EMBL" id="VIIS01000352">
    <property type="protein sequence ID" value="KAF0310062.1"/>
    <property type="molecule type" value="Genomic_DNA"/>
</dbReference>
<comment type="caution">
    <text evidence="2">The sequence shown here is derived from an EMBL/GenBank/DDBJ whole genome shotgun (WGS) entry which is preliminary data.</text>
</comment>
<reference evidence="2 3" key="1">
    <citation type="submission" date="2019-07" db="EMBL/GenBank/DDBJ databases">
        <title>Draft genome assembly of a fouling barnacle, Amphibalanus amphitrite (Darwin, 1854): The first reference genome for Thecostraca.</title>
        <authorList>
            <person name="Kim W."/>
        </authorList>
    </citation>
    <scope>NUCLEOTIDE SEQUENCE [LARGE SCALE GENOMIC DNA]</scope>
    <source>
        <strain evidence="2">SNU_AA5</strain>
        <tissue evidence="2">Soma without cirri and trophi</tissue>
    </source>
</reference>
<feature type="region of interest" description="Disordered" evidence="1">
    <location>
        <begin position="180"/>
        <end position="212"/>
    </location>
</feature>
<evidence type="ECO:0000313" key="3">
    <source>
        <dbReference type="Proteomes" id="UP000440578"/>
    </source>
</evidence>
<feature type="region of interest" description="Disordered" evidence="1">
    <location>
        <begin position="139"/>
        <end position="161"/>
    </location>
</feature>
<evidence type="ECO:0000313" key="2">
    <source>
        <dbReference type="EMBL" id="KAF0310062.1"/>
    </source>
</evidence>
<proteinExistence type="predicted"/>
<dbReference type="Proteomes" id="UP000440578">
    <property type="component" value="Unassembled WGS sequence"/>
</dbReference>
<name>A0A6A4X6W1_AMPAM</name>
<sequence>MDACHRIGRQTAGKPRTIIVKFARFDQRQELFAARRQLREVAAPAGGRFTAKQLEKIFVSDNLTQHRQSILYAARQLRRKGKLFVEWSDVGQLKVRVTRGGDTKHITSFDDLRNLAGSDPDLPCAESVARPAAAAADAVASVPAAPTERPPVTRGKGKRGARSLTGFSWSVRLWHRHRTATAAADGSGSATAGWPPDGTNTGTETAAGAKSASLKTSLLKGDTPDVANPFRMFFLVKLQS</sequence>
<gene>
    <name evidence="2" type="ORF">FJT64_018882</name>
</gene>
<organism evidence="2 3">
    <name type="scientific">Amphibalanus amphitrite</name>
    <name type="common">Striped barnacle</name>
    <name type="synonym">Balanus amphitrite</name>
    <dbReference type="NCBI Taxonomy" id="1232801"/>
    <lineage>
        <taxon>Eukaryota</taxon>
        <taxon>Metazoa</taxon>
        <taxon>Ecdysozoa</taxon>
        <taxon>Arthropoda</taxon>
        <taxon>Crustacea</taxon>
        <taxon>Multicrustacea</taxon>
        <taxon>Cirripedia</taxon>
        <taxon>Thoracica</taxon>
        <taxon>Thoracicalcarea</taxon>
        <taxon>Balanomorpha</taxon>
        <taxon>Balanoidea</taxon>
        <taxon>Balanidae</taxon>
        <taxon>Amphibalaninae</taxon>
        <taxon>Amphibalanus</taxon>
    </lineage>
</organism>